<protein>
    <submittedName>
        <fullName evidence="2">Serine hydrolase</fullName>
    </submittedName>
</protein>
<dbReference type="GO" id="GO:0046677">
    <property type="term" value="P:response to antibiotic"/>
    <property type="evidence" value="ECO:0007669"/>
    <property type="project" value="InterPro"/>
</dbReference>
<dbReference type="GO" id="GO:0008800">
    <property type="term" value="F:beta-lactamase activity"/>
    <property type="evidence" value="ECO:0007669"/>
    <property type="project" value="InterPro"/>
</dbReference>
<feature type="domain" description="Beta-lactamase class A catalytic" evidence="1">
    <location>
        <begin position="31"/>
        <end position="232"/>
    </location>
</feature>
<comment type="caution">
    <text evidence="2">The sequence shown here is derived from an EMBL/GenBank/DDBJ whole genome shotgun (WGS) entry which is preliminary data.</text>
</comment>
<evidence type="ECO:0000313" key="2">
    <source>
        <dbReference type="EMBL" id="MTT32949.1"/>
    </source>
</evidence>
<dbReference type="PANTHER" id="PTHR35333:SF3">
    <property type="entry name" value="BETA-LACTAMASE-TYPE TRANSPEPTIDASE FOLD CONTAINING PROTEIN"/>
    <property type="match status" value="1"/>
</dbReference>
<keyword evidence="3" id="KW-1185">Reference proteome</keyword>
<sequence length="261" mass="29767">MITLFYEKLDQLVSPFGNKVSVVIQGDQCHYTFNETTKMLSASLIKLPILLYAFEQIKKGNLSFSQKIRISSDNIVDGCGIIQVLHDVNDWSIRDLLGLMINVSDNTATNVLMDVLGIEHIQAWINDHQLNGTSIQRKMMDMEAKKEGKDNFTCAADITHCMELIFSSSNSLSHDFPFIDNYFLNQQFRGKLPGKIEYTPVKIYNKTGEMERISHDTAFIKLKDKRAIVTCMTSGFDDSIEADQLIQKIGERVYLFFNEQV</sequence>
<keyword evidence="2" id="KW-0378">Hydrolase</keyword>
<proteinExistence type="predicted"/>
<reference evidence="2 3" key="1">
    <citation type="submission" date="2019-11" db="EMBL/GenBank/DDBJ databases">
        <title>Terrilactibacillus tamarindus sp. nov. BCM23-1 isolated from bark of Tamarindus indica.</title>
        <authorList>
            <person name="Kingkaew E."/>
            <person name="Tanasupawat S."/>
        </authorList>
    </citation>
    <scope>NUCLEOTIDE SEQUENCE [LARGE SCALE GENOMIC DNA]</scope>
    <source>
        <strain evidence="2 3">BCM23-1</strain>
    </source>
</reference>
<accession>A0A6N8CRT0</accession>
<dbReference type="Proteomes" id="UP000440978">
    <property type="component" value="Unassembled WGS sequence"/>
</dbReference>
<dbReference type="EMBL" id="WNHB01000023">
    <property type="protein sequence ID" value="MTT32949.1"/>
    <property type="molecule type" value="Genomic_DNA"/>
</dbReference>
<dbReference type="Pfam" id="PF13354">
    <property type="entry name" value="Beta-lactamase2"/>
    <property type="match status" value="1"/>
</dbReference>
<organism evidence="2 3">
    <name type="scientific">Terrilactibacillus tamarindi</name>
    <dbReference type="NCBI Taxonomy" id="2599694"/>
    <lineage>
        <taxon>Bacteria</taxon>
        <taxon>Bacillati</taxon>
        <taxon>Bacillota</taxon>
        <taxon>Bacilli</taxon>
        <taxon>Bacillales</taxon>
        <taxon>Bacillaceae</taxon>
        <taxon>Terrilactibacillus</taxon>
    </lineage>
</organism>
<dbReference type="InterPro" id="IPR000871">
    <property type="entry name" value="Beta-lactam_class-A"/>
</dbReference>
<dbReference type="Gene3D" id="3.40.710.10">
    <property type="entry name" value="DD-peptidase/beta-lactamase superfamily"/>
    <property type="match status" value="1"/>
</dbReference>
<dbReference type="PANTHER" id="PTHR35333">
    <property type="entry name" value="BETA-LACTAMASE"/>
    <property type="match status" value="1"/>
</dbReference>
<dbReference type="GO" id="GO:0030655">
    <property type="term" value="P:beta-lactam antibiotic catabolic process"/>
    <property type="evidence" value="ECO:0007669"/>
    <property type="project" value="InterPro"/>
</dbReference>
<dbReference type="InterPro" id="IPR012338">
    <property type="entry name" value="Beta-lactam/transpept-like"/>
</dbReference>
<dbReference type="AlphaFoldDB" id="A0A6N8CRT0"/>
<evidence type="ECO:0000313" key="3">
    <source>
        <dbReference type="Proteomes" id="UP000440978"/>
    </source>
</evidence>
<name>A0A6N8CRT0_9BACI</name>
<dbReference type="RefSeq" id="WP_155220661.1">
    <property type="nucleotide sequence ID" value="NZ_WNHB01000023.1"/>
</dbReference>
<evidence type="ECO:0000259" key="1">
    <source>
        <dbReference type="Pfam" id="PF13354"/>
    </source>
</evidence>
<dbReference type="SUPFAM" id="SSF56601">
    <property type="entry name" value="beta-lactamase/transpeptidase-like"/>
    <property type="match status" value="1"/>
</dbReference>
<dbReference type="OrthoDB" id="9775096at2"/>
<gene>
    <name evidence="2" type="ORF">GMB86_13130</name>
</gene>
<dbReference type="InterPro" id="IPR045155">
    <property type="entry name" value="Beta-lactam_cat"/>
</dbReference>